<dbReference type="SMART" id="SM00421">
    <property type="entry name" value="HTH_LUXR"/>
    <property type="match status" value="1"/>
</dbReference>
<dbReference type="Gene3D" id="3.40.50.2300">
    <property type="match status" value="1"/>
</dbReference>
<dbReference type="SMART" id="SM00448">
    <property type="entry name" value="REC"/>
    <property type="match status" value="1"/>
</dbReference>
<dbReference type="GO" id="GO:0003677">
    <property type="term" value="F:DNA binding"/>
    <property type="evidence" value="ECO:0007669"/>
    <property type="project" value="UniProtKB-KW"/>
</dbReference>
<dbReference type="AlphaFoldDB" id="A0A3B9H002"/>
<dbReference type="SUPFAM" id="SSF46894">
    <property type="entry name" value="C-terminal effector domain of the bipartite response regulators"/>
    <property type="match status" value="1"/>
</dbReference>
<sequence length="210" mass="22385">MSAPGAPIRLLVVDDHAVVRDGISAIVAGEADISIAGLAENGEEAVAAFADLKPDIVLMDLQMPVMDGIDAITRIRERAPGARVIVLTTYEGDVQAVRALKAGASGYLLKSSLRKEMIDAIRAVHGGRRYVLAEVAQEIAVHSADEQLTEREITVLSMVAGGNANKVIARELSLSEDTIKAHLRSIFSKLDVNDRTQAVTVALRRGIIAL</sequence>
<dbReference type="CDD" id="cd06170">
    <property type="entry name" value="LuxR_C_like"/>
    <property type="match status" value="1"/>
</dbReference>
<feature type="modified residue" description="4-aspartylphosphate" evidence="3">
    <location>
        <position position="60"/>
    </location>
</feature>
<evidence type="ECO:0000256" key="1">
    <source>
        <dbReference type="ARBA" id="ARBA00022553"/>
    </source>
</evidence>
<protein>
    <submittedName>
        <fullName evidence="6">DNA-binding response regulator</fullName>
    </submittedName>
</protein>
<dbReference type="PROSITE" id="PS50110">
    <property type="entry name" value="RESPONSE_REGULATORY"/>
    <property type="match status" value="1"/>
</dbReference>
<dbReference type="PRINTS" id="PR00038">
    <property type="entry name" value="HTHLUXR"/>
</dbReference>
<dbReference type="EMBL" id="DMAN01000233">
    <property type="protein sequence ID" value="HAE27594.1"/>
    <property type="molecule type" value="Genomic_DNA"/>
</dbReference>
<dbReference type="Proteomes" id="UP000259610">
    <property type="component" value="Unassembled WGS sequence"/>
</dbReference>
<dbReference type="CDD" id="cd17535">
    <property type="entry name" value="REC_NarL-like"/>
    <property type="match status" value="1"/>
</dbReference>
<organism evidence="6 7">
    <name type="scientific">Hyphomonas adhaerens</name>
    <dbReference type="NCBI Taxonomy" id="81029"/>
    <lineage>
        <taxon>Bacteria</taxon>
        <taxon>Pseudomonadati</taxon>
        <taxon>Pseudomonadota</taxon>
        <taxon>Alphaproteobacteria</taxon>
        <taxon>Hyphomonadales</taxon>
        <taxon>Hyphomonadaceae</taxon>
        <taxon>Hyphomonas</taxon>
    </lineage>
</organism>
<dbReference type="GO" id="GO:0006355">
    <property type="term" value="P:regulation of DNA-templated transcription"/>
    <property type="evidence" value="ECO:0007669"/>
    <property type="project" value="InterPro"/>
</dbReference>
<feature type="domain" description="HTH luxR-type" evidence="4">
    <location>
        <begin position="141"/>
        <end position="206"/>
    </location>
</feature>
<dbReference type="InterPro" id="IPR001789">
    <property type="entry name" value="Sig_transdc_resp-reg_receiver"/>
</dbReference>
<keyword evidence="1 3" id="KW-0597">Phosphoprotein</keyword>
<dbReference type="SUPFAM" id="SSF52172">
    <property type="entry name" value="CheY-like"/>
    <property type="match status" value="1"/>
</dbReference>
<dbReference type="GO" id="GO:0000160">
    <property type="term" value="P:phosphorelay signal transduction system"/>
    <property type="evidence" value="ECO:0007669"/>
    <property type="project" value="InterPro"/>
</dbReference>
<dbReference type="RefSeq" id="WP_272988767.1">
    <property type="nucleotide sequence ID" value="NZ_CALCOC010000274.1"/>
</dbReference>
<accession>A0A3B9H002</accession>
<evidence type="ECO:0000259" key="4">
    <source>
        <dbReference type="PROSITE" id="PS50043"/>
    </source>
</evidence>
<dbReference type="InterPro" id="IPR039420">
    <property type="entry name" value="WalR-like"/>
</dbReference>
<evidence type="ECO:0000256" key="2">
    <source>
        <dbReference type="ARBA" id="ARBA00023125"/>
    </source>
</evidence>
<dbReference type="InterPro" id="IPR016032">
    <property type="entry name" value="Sig_transdc_resp-reg_C-effctor"/>
</dbReference>
<keyword evidence="2 6" id="KW-0238">DNA-binding</keyword>
<dbReference type="Pfam" id="PF00196">
    <property type="entry name" value="GerE"/>
    <property type="match status" value="1"/>
</dbReference>
<dbReference type="InterPro" id="IPR000792">
    <property type="entry name" value="Tscrpt_reg_LuxR_C"/>
</dbReference>
<dbReference type="InterPro" id="IPR011006">
    <property type="entry name" value="CheY-like_superfamily"/>
</dbReference>
<gene>
    <name evidence="6" type="ORF">DCG58_10570</name>
</gene>
<reference evidence="6 7" key="1">
    <citation type="journal article" date="2018" name="Nat. Biotechnol.">
        <title>A standardized bacterial taxonomy based on genome phylogeny substantially revises the tree of life.</title>
        <authorList>
            <person name="Parks D.H."/>
            <person name="Chuvochina M."/>
            <person name="Waite D.W."/>
            <person name="Rinke C."/>
            <person name="Skarshewski A."/>
            <person name="Chaumeil P.A."/>
            <person name="Hugenholtz P."/>
        </authorList>
    </citation>
    <scope>NUCLEOTIDE SEQUENCE [LARGE SCALE GENOMIC DNA]</scope>
    <source>
        <strain evidence="6">UBA8733</strain>
    </source>
</reference>
<evidence type="ECO:0000256" key="3">
    <source>
        <dbReference type="PROSITE-ProRule" id="PRU00169"/>
    </source>
</evidence>
<dbReference type="PANTHER" id="PTHR43214:SF43">
    <property type="entry name" value="TWO-COMPONENT RESPONSE REGULATOR"/>
    <property type="match status" value="1"/>
</dbReference>
<evidence type="ECO:0000259" key="5">
    <source>
        <dbReference type="PROSITE" id="PS50110"/>
    </source>
</evidence>
<evidence type="ECO:0000313" key="6">
    <source>
        <dbReference type="EMBL" id="HAE27594.1"/>
    </source>
</evidence>
<dbReference type="Pfam" id="PF00072">
    <property type="entry name" value="Response_reg"/>
    <property type="match status" value="1"/>
</dbReference>
<name>A0A3B9H002_9PROT</name>
<comment type="caution">
    <text evidence="6">The sequence shown here is derived from an EMBL/GenBank/DDBJ whole genome shotgun (WGS) entry which is preliminary data.</text>
</comment>
<dbReference type="InterPro" id="IPR058245">
    <property type="entry name" value="NreC/VraR/RcsB-like_REC"/>
</dbReference>
<dbReference type="PROSITE" id="PS00622">
    <property type="entry name" value="HTH_LUXR_1"/>
    <property type="match status" value="1"/>
</dbReference>
<dbReference type="PANTHER" id="PTHR43214">
    <property type="entry name" value="TWO-COMPONENT RESPONSE REGULATOR"/>
    <property type="match status" value="1"/>
</dbReference>
<feature type="domain" description="Response regulatory" evidence="5">
    <location>
        <begin position="9"/>
        <end position="125"/>
    </location>
</feature>
<evidence type="ECO:0000313" key="7">
    <source>
        <dbReference type="Proteomes" id="UP000259610"/>
    </source>
</evidence>
<proteinExistence type="predicted"/>
<dbReference type="PROSITE" id="PS50043">
    <property type="entry name" value="HTH_LUXR_2"/>
    <property type="match status" value="1"/>
</dbReference>